<evidence type="ECO:0000259" key="1">
    <source>
        <dbReference type="Pfam" id="PF11706"/>
    </source>
</evidence>
<gene>
    <name evidence="2" type="ORF">EDD32_3733</name>
</gene>
<dbReference type="SUPFAM" id="SSF160904">
    <property type="entry name" value="Jann2411-like"/>
    <property type="match status" value="1"/>
</dbReference>
<evidence type="ECO:0000313" key="3">
    <source>
        <dbReference type="Proteomes" id="UP000280726"/>
    </source>
</evidence>
<dbReference type="AlphaFoldDB" id="A0A3N4ZUM5"/>
<accession>A0A3N4ZUM5</accession>
<dbReference type="RefSeq" id="WP_170175360.1">
    <property type="nucleotide sequence ID" value="NZ_RKRA01000001.1"/>
</dbReference>
<dbReference type="PANTHER" id="PTHR35525:SF3">
    <property type="entry name" value="BLL6575 PROTEIN"/>
    <property type="match status" value="1"/>
</dbReference>
<keyword evidence="3" id="KW-1185">Reference proteome</keyword>
<dbReference type="EMBL" id="RKRA01000001">
    <property type="protein sequence ID" value="RPF29172.1"/>
    <property type="molecule type" value="Genomic_DNA"/>
</dbReference>
<sequence>MATVPRLDITAVVDFVNHYSVRARRAAHDEDKGYRALDEVLGPVAQDLPPLAVGKLHALADDAYEVFVRSEHGEDVTAAVNDLLAPAGPTPRLGTDGQIAWEVTDGRAALRAALGVGLLDWVHVRGEDRLGLCQGVRCADAFADSSPAGRKKFCSAGCLNRHKVAEHRRRAAARPA</sequence>
<organism evidence="2 3">
    <name type="scientific">Georgenia muralis</name>
    <dbReference type="NCBI Taxonomy" id="154117"/>
    <lineage>
        <taxon>Bacteria</taxon>
        <taxon>Bacillati</taxon>
        <taxon>Actinomycetota</taxon>
        <taxon>Actinomycetes</taxon>
        <taxon>Micrococcales</taxon>
        <taxon>Bogoriellaceae</taxon>
        <taxon>Georgenia</taxon>
    </lineage>
</organism>
<feature type="domain" description="Zinc finger CGNR" evidence="1">
    <location>
        <begin position="129"/>
        <end position="170"/>
    </location>
</feature>
<dbReference type="Gene3D" id="1.10.3300.10">
    <property type="entry name" value="Jann2411-like domain"/>
    <property type="match status" value="1"/>
</dbReference>
<dbReference type="PANTHER" id="PTHR35525">
    <property type="entry name" value="BLL6575 PROTEIN"/>
    <property type="match status" value="1"/>
</dbReference>
<protein>
    <submittedName>
        <fullName evidence="2">CGNR zinc finger protein</fullName>
    </submittedName>
</protein>
<dbReference type="InterPro" id="IPR021005">
    <property type="entry name" value="Znf_CGNR"/>
</dbReference>
<dbReference type="InterPro" id="IPR023286">
    <property type="entry name" value="ABATE_dom_sf"/>
</dbReference>
<comment type="caution">
    <text evidence="2">The sequence shown here is derived from an EMBL/GenBank/DDBJ whole genome shotgun (WGS) entry which is preliminary data.</text>
</comment>
<dbReference type="Pfam" id="PF11706">
    <property type="entry name" value="zf-CGNR"/>
    <property type="match status" value="1"/>
</dbReference>
<evidence type="ECO:0000313" key="2">
    <source>
        <dbReference type="EMBL" id="RPF29172.1"/>
    </source>
</evidence>
<name>A0A3N4ZUM5_9MICO</name>
<proteinExistence type="predicted"/>
<dbReference type="InterPro" id="IPR010852">
    <property type="entry name" value="ABATE"/>
</dbReference>
<reference evidence="2 3" key="1">
    <citation type="submission" date="2018-11" db="EMBL/GenBank/DDBJ databases">
        <title>Sequencing the genomes of 1000 actinobacteria strains.</title>
        <authorList>
            <person name="Klenk H.-P."/>
        </authorList>
    </citation>
    <scope>NUCLEOTIDE SEQUENCE [LARGE SCALE GENOMIC DNA]</scope>
    <source>
        <strain evidence="2 3">DSM 14418</strain>
    </source>
</reference>
<dbReference type="Proteomes" id="UP000280726">
    <property type="component" value="Unassembled WGS sequence"/>
</dbReference>